<feature type="transmembrane region" description="Helical" evidence="14">
    <location>
        <begin position="119"/>
        <end position="143"/>
    </location>
</feature>
<feature type="domain" description="Histidine kinase" evidence="15">
    <location>
        <begin position="311"/>
        <end position="534"/>
    </location>
</feature>
<evidence type="ECO:0000256" key="1">
    <source>
        <dbReference type="ARBA" id="ARBA00000085"/>
    </source>
</evidence>
<dbReference type="EC" id="2.7.13.3" evidence="3"/>
<evidence type="ECO:0000256" key="11">
    <source>
        <dbReference type="ARBA" id="ARBA00022989"/>
    </source>
</evidence>
<evidence type="ECO:0000313" key="16">
    <source>
        <dbReference type="EMBL" id="MQA39889.1"/>
    </source>
</evidence>
<feature type="transmembrane region" description="Helical" evidence="14">
    <location>
        <begin position="195"/>
        <end position="214"/>
    </location>
</feature>
<dbReference type="SMART" id="SM00387">
    <property type="entry name" value="HATPase_c"/>
    <property type="match status" value="1"/>
</dbReference>
<evidence type="ECO:0000256" key="7">
    <source>
        <dbReference type="ARBA" id="ARBA00022692"/>
    </source>
</evidence>
<dbReference type="InterPro" id="IPR007895">
    <property type="entry name" value="MASE1"/>
</dbReference>
<evidence type="ECO:0000256" key="13">
    <source>
        <dbReference type="ARBA" id="ARBA00023136"/>
    </source>
</evidence>
<dbReference type="Pfam" id="PF05231">
    <property type="entry name" value="MASE1"/>
    <property type="match status" value="1"/>
</dbReference>
<dbReference type="PANTHER" id="PTHR43065">
    <property type="entry name" value="SENSOR HISTIDINE KINASE"/>
    <property type="match status" value="1"/>
</dbReference>
<dbReference type="SUPFAM" id="SSF47384">
    <property type="entry name" value="Homodimeric domain of signal transducing histidine kinase"/>
    <property type="match status" value="1"/>
</dbReference>
<dbReference type="InterPro" id="IPR003594">
    <property type="entry name" value="HATPase_dom"/>
</dbReference>
<dbReference type="Gene3D" id="1.10.287.130">
    <property type="match status" value="1"/>
</dbReference>
<organism evidence="16 17">
    <name type="scientific">Rugamonas aquatica</name>
    <dbReference type="NCBI Taxonomy" id="2743357"/>
    <lineage>
        <taxon>Bacteria</taxon>
        <taxon>Pseudomonadati</taxon>
        <taxon>Pseudomonadota</taxon>
        <taxon>Betaproteobacteria</taxon>
        <taxon>Burkholderiales</taxon>
        <taxon>Oxalobacteraceae</taxon>
        <taxon>Telluria group</taxon>
        <taxon>Rugamonas</taxon>
    </lineage>
</organism>
<dbReference type="EMBL" id="WHUG01000006">
    <property type="protein sequence ID" value="MQA39889.1"/>
    <property type="molecule type" value="Genomic_DNA"/>
</dbReference>
<comment type="subcellular location">
    <subcellularLocation>
        <location evidence="2">Cell membrane</location>
        <topology evidence="2">Multi-pass membrane protein</topology>
    </subcellularLocation>
</comment>
<feature type="transmembrane region" description="Helical" evidence="14">
    <location>
        <begin position="155"/>
        <end position="175"/>
    </location>
</feature>
<keyword evidence="8" id="KW-0547">Nucleotide-binding</keyword>
<evidence type="ECO:0000256" key="8">
    <source>
        <dbReference type="ARBA" id="ARBA00022741"/>
    </source>
</evidence>
<evidence type="ECO:0000259" key="15">
    <source>
        <dbReference type="PROSITE" id="PS50109"/>
    </source>
</evidence>
<dbReference type="CDD" id="cd00082">
    <property type="entry name" value="HisKA"/>
    <property type="match status" value="1"/>
</dbReference>
<dbReference type="GO" id="GO:0000155">
    <property type="term" value="F:phosphorelay sensor kinase activity"/>
    <property type="evidence" value="ECO:0007669"/>
    <property type="project" value="InterPro"/>
</dbReference>
<keyword evidence="12" id="KW-0902">Two-component regulatory system</keyword>
<feature type="transmembrane region" description="Helical" evidence="14">
    <location>
        <begin position="221"/>
        <end position="248"/>
    </location>
</feature>
<evidence type="ECO:0000256" key="6">
    <source>
        <dbReference type="ARBA" id="ARBA00022679"/>
    </source>
</evidence>
<dbReference type="InterPro" id="IPR036097">
    <property type="entry name" value="HisK_dim/P_sf"/>
</dbReference>
<evidence type="ECO:0000256" key="2">
    <source>
        <dbReference type="ARBA" id="ARBA00004651"/>
    </source>
</evidence>
<gene>
    <name evidence="16" type="ORF">GEV02_17190</name>
</gene>
<dbReference type="InterPro" id="IPR005467">
    <property type="entry name" value="His_kinase_dom"/>
</dbReference>
<feature type="transmembrane region" description="Helical" evidence="14">
    <location>
        <begin position="268"/>
        <end position="286"/>
    </location>
</feature>
<dbReference type="Pfam" id="PF02518">
    <property type="entry name" value="HATPase_c"/>
    <property type="match status" value="1"/>
</dbReference>
<dbReference type="InterPro" id="IPR003661">
    <property type="entry name" value="HisK_dim/P_dom"/>
</dbReference>
<dbReference type="SUPFAM" id="SSF55874">
    <property type="entry name" value="ATPase domain of HSP90 chaperone/DNA topoisomerase II/histidine kinase"/>
    <property type="match status" value="1"/>
</dbReference>
<dbReference type="AlphaFoldDB" id="A0A6A7N488"/>
<name>A0A6A7N488_9BURK</name>
<reference evidence="16 17" key="1">
    <citation type="submission" date="2019-10" db="EMBL/GenBank/DDBJ databases">
        <title>Two novel species isolated from a subtropical stream in China.</title>
        <authorList>
            <person name="Lu H."/>
        </authorList>
    </citation>
    <scope>NUCLEOTIDE SEQUENCE [LARGE SCALE GENOMIC DNA]</scope>
    <source>
        <strain evidence="16 17">FT29W</strain>
    </source>
</reference>
<dbReference type="InterPro" id="IPR004358">
    <property type="entry name" value="Sig_transdc_His_kin-like_C"/>
</dbReference>
<keyword evidence="4" id="KW-1003">Cell membrane</keyword>
<feature type="transmembrane region" description="Helical" evidence="14">
    <location>
        <begin position="81"/>
        <end position="99"/>
    </location>
</feature>
<keyword evidence="6" id="KW-0808">Transferase</keyword>
<evidence type="ECO:0000256" key="10">
    <source>
        <dbReference type="ARBA" id="ARBA00022840"/>
    </source>
</evidence>
<dbReference type="PANTHER" id="PTHR43065:SF10">
    <property type="entry name" value="PEROXIDE STRESS-ACTIVATED HISTIDINE KINASE MAK3"/>
    <property type="match status" value="1"/>
</dbReference>
<dbReference type="Pfam" id="PF00512">
    <property type="entry name" value="HisKA"/>
    <property type="match status" value="1"/>
</dbReference>
<dbReference type="GO" id="GO:0005524">
    <property type="term" value="F:ATP binding"/>
    <property type="evidence" value="ECO:0007669"/>
    <property type="project" value="UniProtKB-KW"/>
</dbReference>
<comment type="caution">
    <text evidence="16">The sequence shown here is derived from an EMBL/GenBank/DDBJ whole genome shotgun (WGS) entry which is preliminary data.</text>
</comment>
<dbReference type="Gene3D" id="3.30.565.10">
    <property type="entry name" value="Histidine kinase-like ATPase, C-terminal domain"/>
    <property type="match status" value="1"/>
</dbReference>
<keyword evidence="13 14" id="KW-0472">Membrane</keyword>
<evidence type="ECO:0000256" key="5">
    <source>
        <dbReference type="ARBA" id="ARBA00022553"/>
    </source>
</evidence>
<proteinExistence type="predicted"/>
<evidence type="ECO:0000256" key="9">
    <source>
        <dbReference type="ARBA" id="ARBA00022777"/>
    </source>
</evidence>
<keyword evidence="11 14" id="KW-1133">Transmembrane helix</keyword>
<keyword evidence="17" id="KW-1185">Reference proteome</keyword>
<dbReference type="Proteomes" id="UP000440498">
    <property type="component" value="Unassembled WGS sequence"/>
</dbReference>
<evidence type="ECO:0000256" key="3">
    <source>
        <dbReference type="ARBA" id="ARBA00012438"/>
    </source>
</evidence>
<evidence type="ECO:0000313" key="17">
    <source>
        <dbReference type="Proteomes" id="UP000440498"/>
    </source>
</evidence>
<dbReference type="RefSeq" id="WP_152839138.1">
    <property type="nucleotide sequence ID" value="NZ_WHUG01000006.1"/>
</dbReference>
<dbReference type="InterPro" id="IPR036890">
    <property type="entry name" value="HATPase_C_sf"/>
</dbReference>
<dbReference type="PROSITE" id="PS50109">
    <property type="entry name" value="HIS_KIN"/>
    <property type="match status" value="1"/>
</dbReference>
<accession>A0A6A7N488</accession>
<evidence type="ECO:0000256" key="12">
    <source>
        <dbReference type="ARBA" id="ARBA00023012"/>
    </source>
</evidence>
<sequence length="545" mass="59037">MPLTPNPSRLSYLEFPAFIALYLLFDWATYIDPLYGLNITPWNPDPALGLVFWLRHGWRAALPWLLALVGGELLVRGMPAGWTVSLLSSLWLAAGYGLLGAALRRRFGDGGVFDSRDRLFQWLLIVVVGTLVNDVGYITVLSAAGLIPAGQWGEAVLRFGIGDMVGVLVSMPLIWMLASPSGRQRLKATVWRAETLAYLALAICVLYMVFGTIATSEFKHFYFLFLPVIWAAFRQGLFGTALMVFVLQAGIGALVKWNHAVNIAVHELQMLDAVLALVGFSIGIAVDELRKVASELKQTLRLAAAGEMAAALAHELNQPLTALGAYGKACEFLLERGESGDVLKGAIQRMIAESGRAADVVRRLRDFFRTGAMKLEAVDAGQLVSGISQQFFSQMREHGVELKVGEIPPLAVLADRLQLELVLRNLLANALEAVQERPAGARRITLSAQRLDGKRRPGQAPLRGGCLQLSVEDSGNGVSAALAARLFEPFVSSKASGLGLGLVLSRAIMEAHGGSLWAEVGEHGIFRLALPLARPLEQDGEHYAA</sequence>
<protein>
    <recommendedName>
        <fullName evidence="3">histidine kinase</fullName>
        <ecNumber evidence="3">2.7.13.3</ecNumber>
    </recommendedName>
</protein>
<keyword evidence="10" id="KW-0067">ATP-binding</keyword>
<keyword evidence="9 16" id="KW-0418">Kinase</keyword>
<feature type="transmembrane region" description="Helical" evidence="14">
    <location>
        <begin position="12"/>
        <end position="30"/>
    </location>
</feature>
<dbReference type="PRINTS" id="PR00344">
    <property type="entry name" value="BCTRLSENSOR"/>
</dbReference>
<dbReference type="GO" id="GO:0005886">
    <property type="term" value="C:plasma membrane"/>
    <property type="evidence" value="ECO:0007669"/>
    <property type="project" value="UniProtKB-SubCell"/>
</dbReference>
<keyword evidence="7 14" id="KW-0812">Transmembrane</keyword>
<keyword evidence="5" id="KW-0597">Phosphoprotein</keyword>
<comment type="catalytic activity">
    <reaction evidence="1">
        <text>ATP + protein L-histidine = ADP + protein N-phospho-L-histidine.</text>
        <dbReference type="EC" id="2.7.13.3"/>
    </reaction>
</comment>
<evidence type="ECO:0000256" key="14">
    <source>
        <dbReference type="SAM" id="Phobius"/>
    </source>
</evidence>
<dbReference type="SMART" id="SM00388">
    <property type="entry name" value="HisKA"/>
    <property type="match status" value="1"/>
</dbReference>
<evidence type="ECO:0000256" key="4">
    <source>
        <dbReference type="ARBA" id="ARBA00022475"/>
    </source>
</evidence>